<keyword evidence="4" id="KW-1185">Reference proteome</keyword>
<dbReference type="GO" id="GO:0003682">
    <property type="term" value="F:chromatin binding"/>
    <property type="evidence" value="ECO:0007669"/>
    <property type="project" value="InterPro"/>
</dbReference>
<dbReference type="Gene3D" id="2.40.50.40">
    <property type="match status" value="1"/>
</dbReference>
<evidence type="ECO:0000256" key="1">
    <source>
        <dbReference type="SAM" id="MobiDB-lite"/>
    </source>
</evidence>
<dbReference type="Proteomes" id="UP000233837">
    <property type="component" value="Unassembled WGS sequence"/>
</dbReference>
<dbReference type="EMBL" id="KZ502395">
    <property type="protein sequence ID" value="PKU80010.1"/>
    <property type="molecule type" value="Genomic_DNA"/>
</dbReference>
<accession>A0A2I0WWH4</accession>
<organism evidence="3 4">
    <name type="scientific">Dendrobium catenatum</name>
    <dbReference type="NCBI Taxonomy" id="906689"/>
    <lineage>
        <taxon>Eukaryota</taxon>
        <taxon>Viridiplantae</taxon>
        <taxon>Streptophyta</taxon>
        <taxon>Embryophyta</taxon>
        <taxon>Tracheophyta</taxon>
        <taxon>Spermatophyta</taxon>
        <taxon>Magnoliopsida</taxon>
        <taxon>Liliopsida</taxon>
        <taxon>Asparagales</taxon>
        <taxon>Orchidaceae</taxon>
        <taxon>Epidendroideae</taxon>
        <taxon>Malaxideae</taxon>
        <taxon>Dendrobiinae</taxon>
        <taxon>Dendrobium</taxon>
    </lineage>
</organism>
<dbReference type="PANTHER" id="PTHR33827">
    <property type="entry name" value="PROTEIN SAWADEE HOMEODOMAIN HOMOLOG 2"/>
    <property type="match status" value="1"/>
</dbReference>
<dbReference type="PANTHER" id="PTHR33827:SF3">
    <property type="entry name" value="OS09G0346900 PROTEIN"/>
    <property type="match status" value="1"/>
</dbReference>
<name>A0A2I0WWH4_9ASPA</name>
<feature type="region of interest" description="Disordered" evidence="1">
    <location>
        <begin position="1"/>
        <end position="27"/>
    </location>
</feature>
<evidence type="ECO:0000313" key="3">
    <source>
        <dbReference type="EMBL" id="PKU80010.1"/>
    </source>
</evidence>
<reference evidence="3 4" key="2">
    <citation type="journal article" date="2017" name="Nature">
        <title>The Apostasia genome and the evolution of orchids.</title>
        <authorList>
            <person name="Zhang G.Q."/>
            <person name="Liu K.W."/>
            <person name="Li Z."/>
            <person name="Lohaus R."/>
            <person name="Hsiao Y.Y."/>
            <person name="Niu S.C."/>
            <person name="Wang J.Y."/>
            <person name="Lin Y.C."/>
            <person name="Xu Q."/>
            <person name="Chen L.J."/>
            <person name="Yoshida K."/>
            <person name="Fujiwara S."/>
            <person name="Wang Z.W."/>
            <person name="Zhang Y.Q."/>
            <person name="Mitsuda N."/>
            <person name="Wang M."/>
            <person name="Liu G.H."/>
            <person name="Pecoraro L."/>
            <person name="Huang H.X."/>
            <person name="Xiao X.J."/>
            <person name="Lin M."/>
            <person name="Wu X.Y."/>
            <person name="Wu W.L."/>
            <person name="Chen Y.Y."/>
            <person name="Chang S.B."/>
            <person name="Sakamoto S."/>
            <person name="Ohme-Takagi M."/>
            <person name="Yagi M."/>
            <person name="Zeng S.J."/>
            <person name="Shen C.Y."/>
            <person name="Yeh C.M."/>
            <person name="Luo Y.B."/>
            <person name="Tsai W.C."/>
            <person name="Van de Peer Y."/>
            <person name="Liu Z.J."/>
        </authorList>
    </citation>
    <scope>NUCLEOTIDE SEQUENCE [LARGE SCALE GENOMIC DNA]</scope>
    <source>
        <tissue evidence="3">The whole plant</tissue>
    </source>
</reference>
<reference evidence="3 4" key="1">
    <citation type="journal article" date="2016" name="Sci. Rep.">
        <title>The Dendrobium catenatum Lindl. genome sequence provides insights into polysaccharide synthase, floral development and adaptive evolution.</title>
        <authorList>
            <person name="Zhang G.Q."/>
            <person name="Xu Q."/>
            <person name="Bian C."/>
            <person name="Tsai W.C."/>
            <person name="Yeh C.M."/>
            <person name="Liu K.W."/>
            <person name="Yoshida K."/>
            <person name="Zhang L.S."/>
            <person name="Chang S.B."/>
            <person name="Chen F."/>
            <person name="Shi Y."/>
            <person name="Su Y.Y."/>
            <person name="Zhang Y.Q."/>
            <person name="Chen L.J."/>
            <person name="Yin Y."/>
            <person name="Lin M."/>
            <person name="Huang H."/>
            <person name="Deng H."/>
            <person name="Wang Z.W."/>
            <person name="Zhu S.L."/>
            <person name="Zhao X."/>
            <person name="Deng C."/>
            <person name="Niu S.C."/>
            <person name="Huang J."/>
            <person name="Wang M."/>
            <person name="Liu G.H."/>
            <person name="Yang H.J."/>
            <person name="Xiao X.J."/>
            <person name="Hsiao Y.Y."/>
            <person name="Wu W.L."/>
            <person name="Chen Y.Y."/>
            <person name="Mitsuda N."/>
            <person name="Ohme-Takagi M."/>
            <person name="Luo Y.B."/>
            <person name="Van de Peer Y."/>
            <person name="Liu Z.J."/>
        </authorList>
    </citation>
    <scope>NUCLEOTIDE SEQUENCE [LARGE SCALE GENOMIC DNA]</scope>
    <source>
        <tissue evidence="3">The whole plant</tissue>
    </source>
</reference>
<protein>
    <recommendedName>
        <fullName evidence="2">SAWADEE domain-containing protein</fullName>
    </recommendedName>
</protein>
<proteinExistence type="predicted"/>
<dbReference type="Gene3D" id="2.30.30.140">
    <property type="match status" value="1"/>
</dbReference>
<dbReference type="Pfam" id="PF16719">
    <property type="entry name" value="SAWADEE"/>
    <property type="match status" value="1"/>
</dbReference>
<dbReference type="InterPro" id="IPR032001">
    <property type="entry name" value="SAWADEE_dom"/>
</dbReference>
<sequence length="410" mass="46070">MNQIKPQAMITEEGKQEGKSSPFTKIQSSRKLGQQLVASWMARTATTQARTFGQKAANLGQRFWAVSGSNGGSPRGWTAGNSCWDHWTAGRWPWTAVLSGLEERTASASIQEFLDSKKGVIVSNDGEKNPKEKGRRLGLGFGWISGPVVVVGTGGGGIRRMEMLLQQGNDELSDPNFHQKLADEFNAHGRTEKKAIQMQQIQRWFLSRLNIEKIVDISSSNSSIEMDPAGDESLPNNALQCFDLREDNCDDISEGFEMEFEAKSYRDQAWYDVSTFLAHRVLSSGEIEVRVRFAGFGPDEDEWVNVATAVRDRSIPMEASECWRVNEGDILLCFREKDETAYHFDAHVVSIERTSHDIRGCSCTFLVQYDHDQDRSRQETVVGRKTGSERLLFVDGGQKDHIKRRRPEGP</sequence>
<dbReference type="AlphaFoldDB" id="A0A2I0WWH4"/>
<feature type="domain" description="SAWADEE" evidence="2">
    <location>
        <begin position="257"/>
        <end position="381"/>
    </location>
</feature>
<dbReference type="InterPro" id="IPR039276">
    <property type="entry name" value="SHH1/2"/>
</dbReference>
<evidence type="ECO:0000259" key="2">
    <source>
        <dbReference type="Pfam" id="PF16719"/>
    </source>
</evidence>
<gene>
    <name evidence="3" type="ORF">MA16_Dca014375</name>
</gene>
<evidence type="ECO:0000313" key="4">
    <source>
        <dbReference type="Proteomes" id="UP000233837"/>
    </source>
</evidence>